<comment type="similarity">
    <text evidence="1 3">Belongs to the UDP-glycosyltransferase family.</text>
</comment>
<organism evidence="5">
    <name type="scientific">Fagopyrum tataricum</name>
    <name type="common">Tartarian buckwheat</name>
    <name type="synonym">Polygonum tataricum</name>
    <dbReference type="NCBI Taxonomy" id="62330"/>
    <lineage>
        <taxon>Eukaryota</taxon>
        <taxon>Viridiplantae</taxon>
        <taxon>Streptophyta</taxon>
        <taxon>Embryophyta</taxon>
        <taxon>Tracheophyta</taxon>
        <taxon>Spermatophyta</taxon>
        <taxon>Magnoliopsida</taxon>
        <taxon>eudicotyledons</taxon>
        <taxon>Gunneridae</taxon>
        <taxon>Pentapetalae</taxon>
        <taxon>Caryophyllales</taxon>
        <taxon>Polygonaceae</taxon>
        <taxon>Polygonoideae</taxon>
        <taxon>Fagopyreae</taxon>
        <taxon>Fagopyrum</taxon>
    </lineage>
</organism>
<keyword evidence="3" id="KW-0328">Glycosyltransferase</keyword>
<reference evidence="5" key="1">
    <citation type="submission" date="2016-05" db="EMBL/GenBank/DDBJ databases">
        <title>Isolation and identification of the active site of two glycosyl - transferases in Fagopyrum tataricum.</title>
        <authorList>
            <person name="Li M."/>
            <person name="Wu Q."/>
        </authorList>
    </citation>
    <scope>NUCLEOTIDE SEQUENCE</scope>
</reference>
<evidence type="ECO:0000256" key="2">
    <source>
        <dbReference type="ARBA" id="ARBA00022679"/>
    </source>
</evidence>
<dbReference type="InterPro" id="IPR035595">
    <property type="entry name" value="UDP_glycos_trans_CS"/>
</dbReference>
<dbReference type="SMR" id="A0A1P8SFY7"/>
<dbReference type="Pfam" id="PF00201">
    <property type="entry name" value="UDPGT"/>
    <property type="match status" value="1"/>
</dbReference>
<sequence>MRKSELIFLPTPAPGHLVSTVEFSKRLISRNAGISVTILVINSPFSRGVSINKTDSTQDEENASRIETGIRYVDLPQVDLPPPELFKESLENTISVYIASHRTHVRDAITNLQNSSTVHVAGLVLDMFCTSMIDIANELGVASYLFFCSSAAFLGFLLHLKVHSEEAGITQFEQSDDDAIIPCFQNPVPSRVLPAFAFNRVGYKAFMDLAERYGETKGIIVNTYAELEPHALKSLADVYKTAPVYTVGPVLDLDSQVHKQCDAEERDRIMGWLDKQMESSVVFLCFGSGGSFSEEQIREISKGLIRSGQRFLWSLRKPPTGEVIKPSEYTEMELKSILDEEFMSLLEKEEAGLVCGWAPQVEILSHKGIGAFVSHCGWNSTLESLWFGKPIVTWPLYAEQQMNAFELARELGIAVELRLDYMLHSNNLVLASEVERAVKSVMEKDNPVRYKVKEMSDICRRALMEGGSSFRCVDQFITNFLGEIDLHAH</sequence>
<name>A0A1P8SFY7_FAGTA</name>
<dbReference type="PANTHER" id="PTHR48048:SF83">
    <property type="entry name" value="GLYCOSYLTRANSFERASE"/>
    <property type="match status" value="1"/>
</dbReference>
<keyword evidence="2 3" id="KW-0808">Transferase</keyword>
<dbReference type="Gene3D" id="3.40.50.2000">
    <property type="entry name" value="Glycogen Phosphorylase B"/>
    <property type="match status" value="2"/>
</dbReference>
<dbReference type="PROSITE" id="PS00375">
    <property type="entry name" value="UDPGT"/>
    <property type="match status" value="1"/>
</dbReference>
<dbReference type="AlphaFoldDB" id="A0A1P8SFY7"/>
<dbReference type="InterPro" id="IPR050481">
    <property type="entry name" value="UDP-glycosyltransf_plant"/>
</dbReference>
<dbReference type="EC" id="2.4.1.-" evidence="4"/>
<dbReference type="FunFam" id="3.40.50.2000:FF:000056">
    <property type="entry name" value="Glycosyltransferase"/>
    <property type="match status" value="1"/>
</dbReference>
<dbReference type="CDD" id="cd03784">
    <property type="entry name" value="GT1_Gtf-like"/>
    <property type="match status" value="1"/>
</dbReference>
<dbReference type="GO" id="GO:0035251">
    <property type="term" value="F:UDP-glucosyltransferase activity"/>
    <property type="evidence" value="ECO:0007669"/>
    <property type="project" value="InterPro"/>
</dbReference>
<evidence type="ECO:0000256" key="4">
    <source>
        <dbReference type="RuleBase" id="RU362057"/>
    </source>
</evidence>
<evidence type="ECO:0000313" key="5">
    <source>
        <dbReference type="EMBL" id="APY21161.1"/>
    </source>
</evidence>
<protein>
    <recommendedName>
        <fullName evidence="4">Glycosyltransferase</fullName>
        <ecNumber evidence="4">2.4.1.-</ecNumber>
    </recommendedName>
</protein>
<dbReference type="SUPFAM" id="SSF53756">
    <property type="entry name" value="UDP-Glycosyltransferase/glycogen phosphorylase"/>
    <property type="match status" value="1"/>
</dbReference>
<dbReference type="PANTHER" id="PTHR48048">
    <property type="entry name" value="GLYCOSYLTRANSFERASE"/>
    <property type="match status" value="1"/>
</dbReference>
<proteinExistence type="evidence at transcript level"/>
<evidence type="ECO:0000256" key="1">
    <source>
        <dbReference type="ARBA" id="ARBA00009995"/>
    </source>
</evidence>
<dbReference type="InterPro" id="IPR002213">
    <property type="entry name" value="UDP_glucos_trans"/>
</dbReference>
<accession>A0A1P8SFY7</accession>
<dbReference type="EMBL" id="KX262909">
    <property type="protein sequence ID" value="APY21161.1"/>
    <property type="molecule type" value="mRNA"/>
</dbReference>
<evidence type="ECO:0000256" key="3">
    <source>
        <dbReference type="RuleBase" id="RU003718"/>
    </source>
</evidence>